<dbReference type="EMBL" id="JBBWWQ010000001">
    <property type="protein sequence ID" value="KAK8957767.1"/>
    <property type="molecule type" value="Genomic_DNA"/>
</dbReference>
<accession>A0AAP0GGG6</accession>
<name>A0AAP0GGG6_9ASPA</name>
<reference evidence="1 2" key="1">
    <citation type="journal article" date="2022" name="Nat. Plants">
        <title>Genomes of leafy and leafless Platanthera orchids illuminate the evolution of mycoheterotrophy.</title>
        <authorList>
            <person name="Li M.H."/>
            <person name="Liu K.W."/>
            <person name="Li Z."/>
            <person name="Lu H.C."/>
            <person name="Ye Q.L."/>
            <person name="Zhang D."/>
            <person name="Wang J.Y."/>
            <person name="Li Y.F."/>
            <person name="Zhong Z.M."/>
            <person name="Liu X."/>
            <person name="Yu X."/>
            <person name="Liu D.K."/>
            <person name="Tu X.D."/>
            <person name="Liu B."/>
            <person name="Hao Y."/>
            <person name="Liao X.Y."/>
            <person name="Jiang Y.T."/>
            <person name="Sun W.H."/>
            <person name="Chen J."/>
            <person name="Chen Y.Q."/>
            <person name="Ai Y."/>
            <person name="Zhai J.W."/>
            <person name="Wu S.S."/>
            <person name="Zhou Z."/>
            <person name="Hsiao Y.Y."/>
            <person name="Wu W.L."/>
            <person name="Chen Y.Y."/>
            <person name="Lin Y.F."/>
            <person name="Hsu J.L."/>
            <person name="Li C.Y."/>
            <person name="Wang Z.W."/>
            <person name="Zhao X."/>
            <person name="Zhong W.Y."/>
            <person name="Ma X.K."/>
            <person name="Ma L."/>
            <person name="Huang J."/>
            <person name="Chen G.Z."/>
            <person name="Huang M.Z."/>
            <person name="Huang L."/>
            <person name="Peng D.H."/>
            <person name="Luo Y.B."/>
            <person name="Zou S.Q."/>
            <person name="Chen S.P."/>
            <person name="Lan S."/>
            <person name="Tsai W.C."/>
            <person name="Van de Peer Y."/>
            <person name="Liu Z.J."/>
        </authorList>
    </citation>
    <scope>NUCLEOTIDE SEQUENCE [LARGE SCALE GENOMIC DNA]</scope>
    <source>
        <strain evidence="1">Lor287</strain>
    </source>
</reference>
<proteinExistence type="predicted"/>
<evidence type="ECO:0000313" key="1">
    <source>
        <dbReference type="EMBL" id="KAK8957767.1"/>
    </source>
</evidence>
<organism evidence="1 2">
    <name type="scientific">Platanthera zijinensis</name>
    <dbReference type="NCBI Taxonomy" id="2320716"/>
    <lineage>
        <taxon>Eukaryota</taxon>
        <taxon>Viridiplantae</taxon>
        <taxon>Streptophyta</taxon>
        <taxon>Embryophyta</taxon>
        <taxon>Tracheophyta</taxon>
        <taxon>Spermatophyta</taxon>
        <taxon>Magnoliopsida</taxon>
        <taxon>Liliopsida</taxon>
        <taxon>Asparagales</taxon>
        <taxon>Orchidaceae</taxon>
        <taxon>Orchidoideae</taxon>
        <taxon>Orchideae</taxon>
        <taxon>Orchidinae</taxon>
        <taxon>Platanthera</taxon>
    </lineage>
</organism>
<gene>
    <name evidence="1" type="ORF">KSP39_PZI001451</name>
</gene>
<dbReference type="AlphaFoldDB" id="A0AAP0GGG6"/>
<keyword evidence="2" id="KW-1185">Reference proteome</keyword>
<evidence type="ECO:0000313" key="2">
    <source>
        <dbReference type="Proteomes" id="UP001418222"/>
    </source>
</evidence>
<dbReference type="Proteomes" id="UP001418222">
    <property type="component" value="Unassembled WGS sequence"/>
</dbReference>
<protein>
    <submittedName>
        <fullName evidence="1">Uncharacterized protein</fullName>
    </submittedName>
</protein>
<comment type="caution">
    <text evidence="1">The sequence shown here is derived from an EMBL/GenBank/DDBJ whole genome shotgun (WGS) entry which is preliminary data.</text>
</comment>
<sequence length="63" mass="7249">MLKLSDCHPSYLVVHDNKQIGNLQGQGDHVPRFAETPQGMLDCWSRPEGLRWLQCYIYVEGSM</sequence>